<dbReference type="OrthoDB" id="3482302at2"/>
<dbReference type="InterPro" id="IPR007278">
    <property type="entry name" value="DUF397"/>
</dbReference>
<sequence>MGEWRKSSYSQASGDCVEVREGDPIAEVRDTKDPDRRSLAFAVVEWSRFIRAVQADAFGV</sequence>
<dbReference type="RefSeq" id="WP_106245605.1">
    <property type="nucleotide sequence ID" value="NZ_PVZC01000004.1"/>
</dbReference>
<organism evidence="3 4">
    <name type="scientific">Allonocardiopsis opalescens</name>
    <dbReference type="NCBI Taxonomy" id="1144618"/>
    <lineage>
        <taxon>Bacteria</taxon>
        <taxon>Bacillati</taxon>
        <taxon>Actinomycetota</taxon>
        <taxon>Actinomycetes</taxon>
        <taxon>Streptosporangiales</taxon>
        <taxon>Allonocardiopsis</taxon>
    </lineage>
</organism>
<evidence type="ECO:0000313" key="4">
    <source>
        <dbReference type="Proteomes" id="UP000237846"/>
    </source>
</evidence>
<dbReference type="Pfam" id="PF04149">
    <property type="entry name" value="DUF397"/>
    <property type="match status" value="1"/>
</dbReference>
<feature type="domain" description="DUF397" evidence="2">
    <location>
        <begin position="3"/>
        <end position="54"/>
    </location>
</feature>
<accession>A0A2T0Q3T0</accession>
<dbReference type="Proteomes" id="UP000237846">
    <property type="component" value="Unassembled WGS sequence"/>
</dbReference>
<keyword evidence="4" id="KW-1185">Reference proteome</keyword>
<proteinExistence type="predicted"/>
<dbReference type="AlphaFoldDB" id="A0A2T0Q3T0"/>
<feature type="compositionally biased region" description="Basic and acidic residues" evidence="1">
    <location>
        <begin position="17"/>
        <end position="31"/>
    </location>
</feature>
<evidence type="ECO:0000256" key="1">
    <source>
        <dbReference type="SAM" id="MobiDB-lite"/>
    </source>
</evidence>
<name>A0A2T0Q3T0_9ACTN</name>
<evidence type="ECO:0000313" key="3">
    <source>
        <dbReference type="EMBL" id="PRX98466.1"/>
    </source>
</evidence>
<dbReference type="EMBL" id="PVZC01000004">
    <property type="protein sequence ID" value="PRX98466.1"/>
    <property type="molecule type" value="Genomic_DNA"/>
</dbReference>
<reference evidence="3 4" key="1">
    <citation type="submission" date="2018-03" db="EMBL/GenBank/DDBJ databases">
        <title>Genomic Encyclopedia of Archaeal and Bacterial Type Strains, Phase II (KMG-II): from individual species to whole genera.</title>
        <authorList>
            <person name="Goeker M."/>
        </authorList>
    </citation>
    <scope>NUCLEOTIDE SEQUENCE [LARGE SCALE GENOMIC DNA]</scope>
    <source>
        <strain evidence="3 4">DSM 45601</strain>
    </source>
</reference>
<protein>
    <submittedName>
        <fullName evidence="3">Uncharacterized protein DUF397</fullName>
    </submittedName>
</protein>
<comment type="caution">
    <text evidence="3">The sequence shown here is derived from an EMBL/GenBank/DDBJ whole genome shotgun (WGS) entry which is preliminary data.</text>
</comment>
<evidence type="ECO:0000259" key="2">
    <source>
        <dbReference type="Pfam" id="PF04149"/>
    </source>
</evidence>
<gene>
    <name evidence="3" type="ORF">CLV72_10443</name>
</gene>
<feature type="region of interest" description="Disordered" evidence="1">
    <location>
        <begin position="1"/>
        <end position="31"/>
    </location>
</feature>